<proteinExistence type="predicted"/>
<dbReference type="CDD" id="cd16276">
    <property type="entry name" value="metallo-hydrolase-like_MBL-fold"/>
    <property type="match status" value="1"/>
</dbReference>
<feature type="signal peptide" evidence="1">
    <location>
        <begin position="1"/>
        <end position="18"/>
    </location>
</feature>
<evidence type="ECO:0000259" key="2">
    <source>
        <dbReference type="SMART" id="SM00849"/>
    </source>
</evidence>
<dbReference type="PANTHER" id="PTHR42951">
    <property type="entry name" value="METALLO-BETA-LACTAMASE DOMAIN-CONTAINING"/>
    <property type="match status" value="1"/>
</dbReference>
<dbReference type="SMART" id="SM00849">
    <property type="entry name" value="Lactamase_B"/>
    <property type="match status" value="1"/>
</dbReference>
<feature type="chain" id="PRO_5042290901" evidence="1">
    <location>
        <begin position="19"/>
        <end position="349"/>
    </location>
</feature>
<evidence type="ECO:0000313" key="3">
    <source>
        <dbReference type="EMBL" id="KAJ7756181.1"/>
    </source>
</evidence>
<dbReference type="InterPro" id="IPR001279">
    <property type="entry name" value="Metallo-B-lactamas"/>
</dbReference>
<keyword evidence="1" id="KW-0732">Signal</keyword>
<keyword evidence="4" id="KW-1185">Reference proteome</keyword>
<sequence length="349" mass="37945">MQLLSLTVLLSSISFALSCGTHGIHRRDAPKYNPLPPSAAGLPLNSDGYAVQSLGHGAYMTTDGMYNSMFIVSTDGVVVVDNPPTTGRRMLWAVGNVTCQPITHLVYSHMHADHISGAGILTDAYPDALVVAHTDTKALLAEQRDPNRPAPHITFDSSHTLHVGNQTLELTYKGEAHMAGNIYIFFPAASVLMLVDVVFPGWIPFAQLGQTENVRSYIAAHDEILAYDFEYFIGGHVGRAGNRTDVLMNQEYVQDLFTNCLAAINLTTTDDPVLGSAALLGPVEASNPGNYWAAFSVYLTTTTDYCANQTNVKWQTRLAAADVFQYENAWVLLQALRVDYGFLGPFGPS</sequence>
<dbReference type="InterPro" id="IPR050855">
    <property type="entry name" value="NDM-1-like"/>
</dbReference>
<evidence type="ECO:0000313" key="4">
    <source>
        <dbReference type="Proteomes" id="UP001215598"/>
    </source>
</evidence>
<dbReference type="InterPro" id="IPR036866">
    <property type="entry name" value="RibonucZ/Hydroxyglut_hydro"/>
</dbReference>
<dbReference type="EMBL" id="JARKIB010000047">
    <property type="protein sequence ID" value="KAJ7756181.1"/>
    <property type="molecule type" value="Genomic_DNA"/>
</dbReference>
<evidence type="ECO:0000256" key="1">
    <source>
        <dbReference type="SAM" id="SignalP"/>
    </source>
</evidence>
<dbReference type="Pfam" id="PF00753">
    <property type="entry name" value="Lactamase_B"/>
    <property type="match status" value="1"/>
</dbReference>
<organism evidence="3 4">
    <name type="scientific">Mycena metata</name>
    <dbReference type="NCBI Taxonomy" id="1033252"/>
    <lineage>
        <taxon>Eukaryota</taxon>
        <taxon>Fungi</taxon>
        <taxon>Dikarya</taxon>
        <taxon>Basidiomycota</taxon>
        <taxon>Agaricomycotina</taxon>
        <taxon>Agaricomycetes</taxon>
        <taxon>Agaricomycetidae</taxon>
        <taxon>Agaricales</taxon>
        <taxon>Marasmiineae</taxon>
        <taxon>Mycenaceae</taxon>
        <taxon>Mycena</taxon>
    </lineage>
</organism>
<feature type="domain" description="Metallo-beta-lactamase" evidence="2">
    <location>
        <begin position="65"/>
        <end position="236"/>
    </location>
</feature>
<protein>
    <submittedName>
        <fullName evidence="3">Beta-lactamase-like protein</fullName>
    </submittedName>
</protein>
<accession>A0AAD7J4T9</accession>
<comment type="caution">
    <text evidence="3">The sequence shown here is derived from an EMBL/GenBank/DDBJ whole genome shotgun (WGS) entry which is preliminary data.</text>
</comment>
<dbReference type="Proteomes" id="UP001215598">
    <property type="component" value="Unassembled WGS sequence"/>
</dbReference>
<dbReference type="PANTHER" id="PTHR42951:SF4">
    <property type="entry name" value="ACYL-COENZYME A THIOESTERASE MBLAC2"/>
    <property type="match status" value="1"/>
</dbReference>
<gene>
    <name evidence="3" type="ORF">B0H16DRAFT_1371417</name>
</gene>
<dbReference type="AlphaFoldDB" id="A0AAD7J4T9"/>
<reference evidence="3" key="1">
    <citation type="submission" date="2023-03" db="EMBL/GenBank/DDBJ databases">
        <title>Massive genome expansion in bonnet fungi (Mycena s.s.) driven by repeated elements and novel gene families across ecological guilds.</title>
        <authorList>
            <consortium name="Lawrence Berkeley National Laboratory"/>
            <person name="Harder C.B."/>
            <person name="Miyauchi S."/>
            <person name="Viragh M."/>
            <person name="Kuo A."/>
            <person name="Thoen E."/>
            <person name="Andreopoulos B."/>
            <person name="Lu D."/>
            <person name="Skrede I."/>
            <person name="Drula E."/>
            <person name="Henrissat B."/>
            <person name="Morin E."/>
            <person name="Kohler A."/>
            <person name="Barry K."/>
            <person name="LaButti K."/>
            <person name="Morin E."/>
            <person name="Salamov A."/>
            <person name="Lipzen A."/>
            <person name="Mereny Z."/>
            <person name="Hegedus B."/>
            <person name="Baldrian P."/>
            <person name="Stursova M."/>
            <person name="Weitz H."/>
            <person name="Taylor A."/>
            <person name="Grigoriev I.V."/>
            <person name="Nagy L.G."/>
            <person name="Martin F."/>
            <person name="Kauserud H."/>
        </authorList>
    </citation>
    <scope>NUCLEOTIDE SEQUENCE</scope>
    <source>
        <strain evidence="3">CBHHK182m</strain>
    </source>
</reference>
<dbReference type="SUPFAM" id="SSF56281">
    <property type="entry name" value="Metallo-hydrolase/oxidoreductase"/>
    <property type="match status" value="1"/>
</dbReference>
<name>A0AAD7J4T9_9AGAR</name>
<dbReference type="Gene3D" id="3.60.15.10">
    <property type="entry name" value="Ribonuclease Z/Hydroxyacylglutathione hydrolase-like"/>
    <property type="match status" value="1"/>
</dbReference>